<dbReference type="Proteomes" id="UP000326757">
    <property type="component" value="Unassembled WGS sequence"/>
</dbReference>
<dbReference type="PANTHER" id="PTHR11827">
    <property type="entry name" value="SOLUTE CARRIER FAMILY 12, CATION COTRANSPORTERS"/>
    <property type="match status" value="1"/>
</dbReference>
<comment type="subcellular location">
    <subcellularLocation>
        <location evidence="1">Membrane</location>
        <topology evidence="1">Multi-pass membrane protein</topology>
    </subcellularLocation>
</comment>
<dbReference type="AlphaFoldDB" id="A0A5N6KLP0"/>
<organism evidence="6 7">
    <name type="scientific">Monilinia laxa</name>
    <name type="common">Brown rot fungus</name>
    <name type="synonym">Sclerotinia laxa</name>
    <dbReference type="NCBI Taxonomy" id="61186"/>
    <lineage>
        <taxon>Eukaryota</taxon>
        <taxon>Fungi</taxon>
        <taxon>Dikarya</taxon>
        <taxon>Ascomycota</taxon>
        <taxon>Pezizomycotina</taxon>
        <taxon>Leotiomycetes</taxon>
        <taxon>Helotiales</taxon>
        <taxon>Sclerotiniaceae</taxon>
        <taxon>Monilinia</taxon>
    </lineage>
</organism>
<feature type="compositionally biased region" description="Polar residues" evidence="5">
    <location>
        <begin position="153"/>
        <end position="194"/>
    </location>
</feature>
<evidence type="ECO:0000313" key="6">
    <source>
        <dbReference type="EMBL" id="KAB8304541.1"/>
    </source>
</evidence>
<dbReference type="GO" id="GO:0034486">
    <property type="term" value="P:vacuolar transmembrane transport"/>
    <property type="evidence" value="ECO:0007669"/>
    <property type="project" value="TreeGrafter"/>
</dbReference>
<evidence type="ECO:0000256" key="3">
    <source>
        <dbReference type="ARBA" id="ARBA00022989"/>
    </source>
</evidence>
<keyword evidence="4" id="KW-0472">Membrane</keyword>
<dbReference type="OrthoDB" id="2020542at2759"/>
<dbReference type="GO" id="GO:0005774">
    <property type="term" value="C:vacuolar membrane"/>
    <property type="evidence" value="ECO:0007669"/>
    <property type="project" value="TreeGrafter"/>
</dbReference>
<evidence type="ECO:0000313" key="7">
    <source>
        <dbReference type="Proteomes" id="UP000326757"/>
    </source>
</evidence>
<evidence type="ECO:0000256" key="5">
    <source>
        <dbReference type="SAM" id="MobiDB-lite"/>
    </source>
</evidence>
<reference evidence="6 7" key="1">
    <citation type="submission" date="2019-06" db="EMBL/GenBank/DDBJ databases">
        <title>Genome Sequence of the Brown Rot Fungal Pathogen Monilinia laxa.</title>
        <authorList>
            <person name="De Miccolis Angelini R.M."/>
            <person name="Landi L."/>
            <person name="Abate D."/>
            <person name="Pollastro S."/>
            <person name="Romanazzi G."/>
            <person name="Faretra F."/>
        </authorList>
    </citation>
    <scope>NUCLEOTIDE SEQUENCE [LARGE SCALE GENOMIC DNA]</scope>
    <source>
        <strain evidence="6 7">Mlax316</strain>
    </source>
</reference>
<feature type="compositionally biased region" description="Acidic residues" evidence="5">
    <location>
        <begin position="34"/>
        <end position="69"/>
    </location>
</feature>
<dbReference type="GO" id="GO:0015379">
    <property type="term" value="F:potassium:chloride symporter activity"/>
    <property type="evidence" value="ECO:0007669"/>
    <property type="project" value="TreeGrafter"/>
</dbReference>
<evidence type="ECO:0008006" key="8">
    <source>
        <dbReference type="Google" id="ProtNLM"/>
    </source>
</evidence>
<accession>A0A5N6KLP0</accession>
<gene>
    <name evidence="6" type="ORF">EYC80_003926</name>
</gene>
<feature type="compositionally biased region" description="Low complexity" evidence="5">
    <location>
        <begin position="137"/>
        <end position="147"/>
    </location>
</feature>
<dbReference type="GO" id="GO:0055075">
    <property type="term" value="P:potassium ion homeostasis"/>
    <property type="evidence" value="ECO:0007669"/>
    <property type="project" value="TreeGrafter"/>
</dbReference>
<feature type="region of interest" description="Disordered" evidence="5">
    <location>
        <begin position="1"/>
        <end position="268"/>
    </location>
</feature>
<dbReference type="GO" id="GO:0006884">
    <property type="term" value="P:cell volume homeostasis"/>
    <property type="evidence" value="ECO:0007669"/>
    <property type="project" value="TreeGrafter"/>
</dbReference>
<keyword evidence="3" id="KW-1133">Transmembrane helix</keyword>
<proteinExistence type="predicted"/>
<name>A0A5N6KLP0_MONLA</name>
<dbReference type="EMBL" id="VIGI01000001">
    <property type="protein sequence ID" value="KAB8304541.1"/>
    <property type="molecule type" value="Genomic_DNA"/>
</dbReference>
<evidence type="ECO:0000256" key="4">
    <source>
        <dbReference type="ARBA" id="ARBA00023136"/>
    </source>
</evidence>
<keyword evidence="2" id="KW-0812">Transmembrane</keyword>
<comment type="caution">
    <text evidence="6">The sequence shown here is derived from an EMBL/GenBank/DDBJ whole genome shotgun (WGS) entry which is preliminary data.</text>
</comment>
<dbReference type="GO" id="GO:0055064">
    <property type="term" value="P:chloride ion homeostasis"/>
    <property type="evidence" value="ECO:0007669"/>
    <property type="project" value="TreeGrafter"/>
</dbReference>
<dbReference type="InterPro" id="IPR004842">
    <property type="entry name" value="SLC12A_fam"/>
</dbReference>
<keyword evidence="7" id="KW-1185">Reference proteome</keyword>
<feature type="compositionally biased region" description="Polar residues" evidence="5">
    <location>
        <begin position="107"/>
        <end position="117"/>
    </location>
</feature>
<evidence type="ECO:0000256" key="2">
    <source>
        <dbReference type="ARBA" id="ARBA00022692"/>
    </source>
</evidence>
<evidence type="ECO:0000256" key="1">
    <source>
        <dbReference type="ARBA" id="ARBA00004141"/>
    </source>
</evidence>
<protein>
    <recommendedName>
        <fullName evidence="8">SLC12A transporter C-terminal domain-containing protein</fullName>
    </recommendedName>
</protein>
<sequence>MRNLRGLRVSMGIRSQRLEPDVMSLHASHGSASEDSESDSELETEESESDDESAASEGDLDEFESDSESQVDKIRPMVRRRSHGDSLRGPPVSKRAAGGKEPLPPTISRSARQSIIDSFNKPPDLSMPTTLAPVSLPHSPQIPSTQPSPIPNVTDSMQSLKDSSNSFAAPSTAIPNSSTSSKPPISRLASTPKFSSKPVPITRVATEDGPGPSIMFAETLSPTTTRKSAPRIPSAYRSSPSFDRISEASDSSNPAPGPHSPTRSSYSLQSVPLSFNDLPCRAQHLILNQLIKSQSKETAVIFTTLPSPVEGTGGSKERSEGYLGDLEVLCGGLPPVLLVHSNSMTVTVSL</sequence>
<dbReference type="PANTHER" id="PTHR11827:SF72">
    <property type="entry name" value="GH08340P"/>
    <property type="match status" value="1"/>
</dbReference>